<dbReference type="AlphaFoldDB" id="A0A914Q0R7"/>
<dbReference type="Gene3D" id="1.25.40.10">
    <property type="entry name" value="Tetratricopeptide repeat domain"/>
    <property type="match status" value="1"/>
</dbReference>
<reference evidence="2" key="1">
    <citation type="submission" date="2022-11" db="UniProtKB">
        <authorList>
            <consortium name="WormBaseParasite"/>
        </authorList>
    </citation>
    <scope>IDENTIFICATION</scope>
</reference>
<dbReference type="Proteomes" id="UP000887578">
    <property type="component" value="Unplaced"/>
</dbReference>
<name>A0A914Q0R7_9BILA</name>
<accession>A0A914Q0R7</accession>
<organism evidence="1 2">
    <name type="scientific">Panagrolaimus davidi</name>
    <dbReference type="NCBI Taxonomy" id="227884"/>
    <lineage>
        <taxon>Eukaryota</taxon>
        <taxon>Metazoa</taxon>
        <taxon>Ecdysozoa</taxon>
        <taxon>Nematoda</taxon>
        <taxon>Chromadorea</taxon>
        <taxon>Rhabditida</taxon>
        <taxon>Tylenchina</taxon>
        <taxon>Panagrolaimomorpha</taxon>
        <taxon>Panagrolaimoidea</taxon>
        <taxon>Panagrolaimidae</taxon>
        <taxon>Panagrolaimus</taxon>
    </lineage>
</organism>
<proteinExistence type="predicted"/>
<dbReference type="SUPFAM" id="SSF48452">
    <property type="entry name" value="TPR-like"/>
    <property type="match status" value="1"/>
</dbReference>
<protein>
    <submittedName>
        <fullName evidence="2">Tetratricopeptide repeat protein</fullName>
    </submittedName>
</protein>
<keyword evidence="1" id="KW-1185">Reference proteome</keyword>
<sequence length="410" mass="46843">MLDIYANEELAMEAFKKNDPLGVVAALSKAIHINPDVVKVHDLLKPTIEERMKTHPEELDTVTSYVHLNLNSTTFPELIKKYLPKFPNDKYFLEMQIKSFVTLKKNFKALEVVNKALKLYPEDLGLLYLRAECLCMEDKPTEEALNALDKFLVSAPKDHEKVPACYYRKSRYFYVNKNIEKYFECFEVGLSAEKKQLSCFMPYSFPNKELLEKIFNHEKQKFLDAKQLTSSSGNSTIAQSLTLIKQNPQRKPFILKHREVFGFIADKILGTGYVTAFQLKDSPNIQTKLSKTLKNITLKDMDPTAEKIYDGFKMDVKIVDYGFLPGGIAAIIEDVNGDLQKIGIYNWPSKGAQVLDFINAVKTFRPNVKLTIINPYMRMAISGTSMIRVDNPEFLKLGKLLLFIMSLCLG</sequence>
<evidence type="ECO:0000313" key="2">
    <source>
        <dbReference type="WBParaSite" id="PDA_v2.g24752.t1"/>
    </source>
</evidence>
<evidence type="ECO:0000313" key="1">
    <source>
        <dbReference type="Proteomes" id="UP000887578"/>
    </source>
</evidence>
<dbReference type="WBParaSite" id="PDA_v2.g24752.t1">
    <property type="protein sequence ID" value="PDA_v2.g24752.t1"/>
    <property type="gene ID" value="PDA_v2.g24752"/>
</dbReference>
<dbReference type="InterPro" id="IPR011990">
    <property type="entry name" value="TPR-like_helical_dom_sf"/>
</dbReference>